<evidence type="ECO:0000313" key="4">
    <source>
        <dbReference type="EMBL" id="KAJ6671730.1"/>
    </source>
</evidence>
<organism evidence="4 5">
    <name type="scientific">Salix viminalis</name>
    <name type="common">Common osier</name>
    <name type="synonym">Basket willow</name>
    <dbReference type="NCBI Taxonomy" id="40686"/>
    <lineage>
        <taxon>Eukaryota</taxon>
        <taxon>Viridiplantae</taxon>
        <taxon>Streptophyta</taxon>
        <taxon>Embryophyta</taxon>
        <taxon>Tracheophyta</taxon>
        <taxon>Spermatophyta</taxon>
        <taxon>Magnoliopsida</taxon>
        <taxon>eudicotyledons</taxon>
        <taxon>Gunneridae</taxon>
        <taxon>Pentapetalae</taxon>
        <taxon>rosids</taxon>
        <taxon>fabids</taxon>
        <taxon>Malpighiales</taxon>
        <taxon>Salicaceae</taxon>
        <taxon>Saliceae</taxon>
        <taxon>Salix</taxon>
    </lineage>
</organism>
<name>A0A9Q0SCB6_SALVM</name>
<evidence type="ECO:0000256" key="1">
    <source>
        <dbReference type="SAM" id="Coils"/>
    </source>
</evidence>
<comment type="caution">
    <text evidence="4">The sequence shown here is derived from an EMBL/GenBank/DDBJ whole genome shotgun (WGS) entry which is preliminary data.</text>
</comment>
<gene>
    <name evidence="4" type="ORF">OIU85_015473</name>
</gene>
<evidence type="ECO:0000259" key="3">
    <source>
        <dbReference type="Pfam" id="PF04782"/>
    </source>
</evidence>
<dbReference type="Proteomes" id="UP001151529">
    <property type="component" value="Chromosome 9"/>
</dbReference>
<dbReference type="Pfam" id="PF04782">
    <property type="entry name" value="DUF632"/>
    <property type="match status" value="1"/>
</dbReference>
<dbReference type="PANTHER" id="PTHR21450:SF6">
    <property type="entry name" value="EXPRESSED PROTEIN"/>
    <property type="match status" value="1"/>
</dbReference>
<evidence type="ECO:0000313" key="5">
    <source>
        <dbReference type="Proteomes" id="UP001151529"/>
    </source>
</evidence>
<dbReference type="AlphaFoldDB" id="A0A9Q0SCB6"/>
<dbReference type="OrthoDB" id="694308at2759"/>
<proteinExistence type="predicted"/>
<accession>A0A9Q0SCB6</accession>
<keyword evidence="5" id="KW-1185">Reference proteome</keyword>
<evidence type="ECO:0000256" key="2">
    <source>
        <dbReference type="SAM" id="MobiDB-lite"/>
    </source>
</evidence>
<keyword evidence="1" id="KW-0175">Coiled coil</keyword>
<feature type="coiled-coil region" evidence="1">
    <location>
        <begin position="326"/>
        <end position="353"/>
    </location>
</feature>
<feature type="domain" description="DUF632" evidence="3">
    <location>
        <begin position="1"/>
        <end position="221"/>
    </location>
</feature>
<dbReference type="EMBL" id="JAPFFL010000019">
    <property type="protein sequence ID" value="KAJ6671730.1"/>
    <property type="molecule type" value="Genomic_DNA"/>
</dbReference>
<feature type="region of interest" description="Disordered" evidence="2">
    <location>
        <begin position="217"/>
        <end position="236"/>
    </location>
</feature>
<sequence>MLEANKLHFRPIAPEKNNGVLASAFMKACFSCGEDPSQLQEEPAHKDVKYLTWHRTTSSRSSSSRTPLGLNSKHDSDDLAGNLFDNFCMISGSHASTLDRLYAWERKLNDEVKASEMLRREYDLGCRTLRQLESSGKSLQNIKIDKTRAVVKDLHSRIRVALHRIDSISKRIEELRDTELQPQLEELIEGLSRMWEVMSECHKLQFSIITAAFNNEKTTKRKRRQKPPSMTLRSDGPPVYATCGVWLDGLLNLPDKEVAESMRLLAAETVHFLPRQEKNQGKKSIFNGSDSAVSMLRDEASEDFILGFERFRSCLEGFLGQLNNFAEKSVEMYAELEKEIRNAKSNYERLSQQQAA</sequence>
<reference evidence="4" key="2">
    <citation type="journal article" date="2023" name="Int. J. Mol. Sci.">
        <title>De Novo Assembly and Annotation of 11 Diverse Shrub Willow (Salix) Genomes Reveals Novel Gene Organization in Sex-Linked Regions.</title>
        <authorList>
            <person name="Hyden B."/>
            <person name="Feng K."/>
            <person name="Yates T.B."/>
            <person name="Jawdy S."/>
            <person name="Cereghino C."/>
            <person name="Smart L.B."/>
            <person name="Muchero W."/>
        </authorList>
    </citation>
    <scope>NUCLEOTIDE SEQUENCE [LARGE SCALE GENOMIC DNA]</scope>
    <source>
        <tissue evidence="4">Shoot tip</tissue>
    </source>
</reference>
<dbReference type="PANTHER" id="PTHR21450">
    <property type="entry name" value="PROTEIN ALTERED PHOSPHATE STARVATION RESPONSE 1"/>
    <property type="match status" value="1"/>
</dbReference>
<protein>
    <recommendedName>
        <fullName evidence="3">DUF632 domain-containing protein</fullName>
    </recommendedName>
</protein>
<dbReference type="InterPro" id="IPR006867">
    <property type="entry name" value="DUF632"/>
</dbReference>
<reference evidence="4" key="1">
    <citation type="submission" date="2022-11" db="EMBL/GenBank/DDBJ databases">
        <authorList>
            <person name="Hyden B.L."/>
            <person name="Feng K."/>
            <person name="Yates T."/>
            <person name="Jawdy S."/>
            <person name="Smart L.B."/>
            <person name="Muchero W."/>
        </authorList>
    </citation>
    <scope>NUCLEOTIDE SEQUENCE</scope>
    <source>
        <tissue evidence="4">Shoot tip</tissue>
    </source>
</reference>